<dbReference type="InterPro" id="IPR000847">
    <property type="entry name" value="LysR_HTH_N"/>
</dbReference>
<dbReference type="FunFam" id="3.40.190.290:FF:000001">
    <property type="entry name" value="Transcriptional regulator, LysR family"/>
    <property type="match status" value="1"/>
</dbReference>
<sequence>MDRLTAMRVFKDVAHTRSFTASAERLDMSRAMVTRYIATMEKWLGARLLQRTTRLVTLTHAGEQSLEHCLKMLEIMQDAESEITPADNTLRGQLRLTCSMSFAHAHLSTAICDFLALHPHLKIDINADDHTLNLIEARIDLAIRISNEPDPMLIARPLATCDSILVASPGYITAHGRPRHPTDLNQHQCLGYANFGQGLWQLTRADQQEQIKITPRFTANEVTVLLNAALAGAGIALQPTYLANEHIEKGALLQVLPEWLPPTLTLYALYTSRRHLSPAVRALLDFLVERFATAPW</sequence>
<keyword evidence="7" id="KW-1185">Reference proteome</keyword>
<evidence type="ECO:0000313" key="7">
    <source>
        <dbReference type="Proteomes" id="UP000185999"/>
    </source>
</evidence>
<evidence type="ECO:0000313" key="6">
    <source>
        <dbReference type="EMBL" id="SIT02600.1"/>
    </source>
</evidence>
<comment type="similarity">
    <text evidence="1">Belongs to the LysR transcriptional regulatory family.</text>
</comment>
<dbReference type="CDD" id="cd08422">
    <property type="entry name" value="PBP2_CrgA_like"/>
    <property type="match status" value="1"/>
</dbReference>
<gene>
    <name evidence="6" type="ORF">SAMN05421760_11190</name>
</gene>
<dbReference type="GO" id="GO:0003700">
    <property type="term" value="F:DNA-binding transcription factor activity"/>
    <property type="evidence" value="ECO:0007669"/>
    <property type="project" value="InterPro"/>
</dbReference>
<accession>A0A1N7NWA7</accession>
<dbReference type="Pfam" id="PF03466">
    <property type="entry name" value="LysR_substrate"/>
    <property type="match status" value="1"/>
</dbReference>
<dbReference type="PROSITE" id="PS50931">
    <property type="entry name" value="HTH_LYSR"/>
    <property type="match status" value="1"/>
</dbReference>
<dbReference type="PANTHER" id="PTHR30537:SF35">
    <property type="entry name" value="TRANSCRIPTIONAL REGULATORY PROTEIN"/>
    <property type="match status" value="1"/>
</dbReference>
<dbReference type="InterPro" id="IPR058163">
    <property type="entry name" value="LysR-type_TF_proteobact-type"/>
</dbReference>
<evidence type="ECO:0000256" key="4">
    <source>
        <dbReference type="ARBA" id="ARBA00023163"/>
    </source>
</evidence>
<proteinExistence type="inferred from homology"/>
<keyword evidence="3" id="KW-0238">DNA-binding</keyword>
<dbReference type="InterPro" id="IPR005119">
    <property type="entry name" value="LysR_subst-bd"/>
</dbReference>
<dbReference type="EMBL" id="FTOE01000011">
    <property type="protein sequence ID" value="SIT02600.1"/>
    <property type="molecule type" value="Genomic_DNA"/>
</dbReference>
<dbReference type="Pfam" id="PF00126">
    <property type="entry name" value="HTH_1"/>
    <property type="match status" value="1"/>
</dbReference>
<keyword evidence="4" id="KW-0804">Transcription</keyword>
<evidence type="ECO:0000256" key="2">
    <source>
        <dbReference type="ARBA" id="ARBA00023015"/>
    </source>
</evidence>
<name>A0A1N7NWA7_9GAMM</name>
<dbReference type="InterPro" id="IPR036390">
    <property type="entry name" value="WH_DNA-bd_sf"/>
</dbReference>
<dbReference type="InterPro" id="IPR036388">
    <property type="entry name" value="WH-like_DNA-bd_sf"/>
</dbReference>
<evidence type="ECO:0000256" key="1">
    <source>
        <dbReference type="ARBA" id="ARBA00009437"/>
    </source>
</evidence>
<organism evidence="6 7">
    <name type="scientific">Neptunomonas antarctica</name>
    <dbReference type="NCBI Taxonomy" id="619304"/>
    <lineage>
        <taxon>Bacteria</taxon>
        <taxon>Pseudomonadati</taxon>
        <taxon>Pseudomonadota</taxon>
        <taxon>Gammaproteobacteria</taxon>
        <taxon>Oceanospirillales</taxon>
        <taxon>Oceanospirillaceae</taxon>
        <taxon>Neptunomonas</taxon>
    </lineage>
</organism>
<dbReference type="GO" id="GO:0043565">
    <property type="term" value="F:sequence-specific DNA binding"/>
    <property type="evidence" value="ECO:0007669"/>
    <property type="project" value="TreeGrafter"/>
</dbReference>
<dbReference type="OrthoDB" id="9815676at2"/>
<dbReference type="Proteomes" id="UP000185999">
    <property type="component" value="Unassembled WGS sequence"/>
</dbReference>
<evidence type="ECO:0000259" key="5">
    <source>
        <dbReference type="PROSITE" id="PS50931"/>
    </source>
</evidence>
<feature type="domain" description="HTH lysR-type" evidence="5">
    <location>
        <begin position="1"/>
        <end position="59"/>
    </location>
</feature>
<dbReference type="SUPFAM" id="SSF46785">
    <property type="entry name" value="Winged helix' DNA-binding domain"/>
    <property type="match status" value="1"/>
</dbReference>
<dbReference type="STRING" id="619304.SAMN05421760_11190"/>
<dbReference type="AlphaFoldDB" id="A0A1N7NWA7"/>
<dbReference type="FunFam" id="1.10.10.10:FF:000001">
    <property type="entry name" value="LysR family transcriptional regulator"/>
    <property type="match status" value="1"/>
</dbReference>
<dbReference type="SUPFAM" id="SSF53850">
    <property type="entry name" value="Periplasmic binding protein-like II"/>
    <property type="match status" value="1"/>
</dbReference>
<dbReference type="RefSeq" id="WP_076496105.1">
    <property type="nucleotide sequence ID" value="NZ_FTOE01000011.1"/>
</dbReference>
<dbReference type="GO" id="GO:0006351">
    <property type="term" value="P:DNA-templated transcription"/>
    <property type="evidence" value="ECO:0007669"/>
    <property type="project" value="TreeGrafter"/>
</dbReference>
<dbReference type="PANTHER" id="PTHR30537">
    <property type="entry name" value="HTH-TYPE TRANSCRIPTIONAL REGULATOR"/>
    <property type="match status" value="1"/>
</dbReference>
<evidence type="ECO:0000256" key="3">
    <source>
        <dbReference type="ARBA" id="ARBA00023125"/>
    </source>
</evidence>
<protein>
    <submittedName>
        <fullName evidence="6">Transcriptional regulator, LysR family</fullName>
    </submittedName>
</protein>
<dbReference type="Gene3D" id="1.10.10.10">
    <property type="entry name" value="Winged helix-like DNA-binding domain superfamily/Winged helix DNA-binding domain"/>
    <property type="match status" value="1"/>
</dbReference>
<reference evidence="7" key="1">
    <citation type="submission" date="2017-01" db="EMBL/GenBank/DDBJ databases">
        <authorList>
            <person name="Varghese N."/>
            <person name="Submissions S."/>
        </authorList>
    </citation>
    <scope>NUCLEOTIDE SEQUENCE [LARGE SCALE GENOMIC DNA]</scope>
    <source>
        <strain evidence="7">DSM 22306</strain>
    </source>
</reference>
<dbReference type="Gene3D" id="3.40.190.290">
    <property type="match status" value="1"/>
</dbReference>
<keyword evidence="2" id="KW-0805">Transcription regulation</keyword>